<dbReference type="AlphaFoldDB" id="A0A3B1DU24"/>
<gene>
    <name evidence="2" type="ORF">MNBD_PLANCTO03-509</name>
</gene>
<dbReference type="GO" id="GO:0000272">
    <property type="term" value="P:polysaccharide catabolic process"/>
    <property type="evidence" value="ECO:0007669"/>
    <property type="project" value="InterPro"/>
</dbReference>
<evidence type="ECO:0000313" key="2">
    <source>
        <dbReference type="EMBL" id="VAX39604.1"/>
    </source>
</evidence>
<dbReference type="Pfam" id="PF00404">
    <property type="entry name" value="Dockerin_1"/>
    <property type="match status" value="1"/>
</dbReference>
<proteinExistence type="predicted"/>
<feature type="region of interest" description="Disordered" evidence="1">
    <location>
        <begin position="1"/>
        <end position="20"/>
    </location>
</feature>
<sequence length="210" mass="22314">WNRMDPEPTAAQPGDDVSADGTQCWVTDGRAGSGIGTYDVDGGKTTLKSAVLDLSASNDPIISYWRWYSNDEGADPNNDTFRVDVSDGGGWVNAETVGPTGVEASGGWFYHEFRVADFVMPNSTVQVRFVAEDASSGSIIEAALDEFMVSDGVCNDCVADFNGDGSVNTQDVLAFLNAWNNGDSSADINGDGEINTQDVLAFLNLWNAGC</sequence>
<organism evidence="2">
    <name type="scientific">hydrothermal vent metagenome</name>
    <dbReference type="NCBI Taxonomy" id="652676"/>
    <lineage>
        <taxon>unclassified sequences</taxon>
        <taxon>metagenomes</taxon>
        <taxon>ecological metagenomes</taxon>
    </lineage>
</organism>
<dbReference type="InterPro" id="IPR053783">
    <property type="entry name" value="Dockerin_dom_GC-type"/>
</dbReference>
<dbReference type="InterPro" id="IPR036439">
    <property type="entry name" value="Dockerin_dom_sf"/>
</dbReference>
<dbReference type="NCBIfam" id="NF041540">
    <property type="entry name" value="dockerin_GC"/>
    <property type="match status" value="1"/>
</dbReference>
<dbReference type="EMBL" id="UOGK01000267">
    <property type="protein sequence ID" value="VAX39604.1"/>
    <property type="molecule type" value="Genomic_DNA"/>
</dbReference>
<reference evidence="2" key="1">
    <citation type="submission" date="2018-06" db="EMBL/GenBank/DDBJ databases">
        <authorList>
            <person name="Zhirakovskaya E."/>
        </authorList>
    </citation>
    <scope>NUCLEOTIDE SEQUENCE</scope>
</reference>
<dbReference type="InterPro" id="IPR002105">
    <property type="entry name" value="Dockerin_1_rpt"/>
</dbReference>
<evidence type="ECO:0000256" key="1">
    <source>
        <dbReference type="SAM" id="MobiDB-lite"/>
    </source>
</evidence>
<name>A0A3B1DU24_9ZZZZ</name>
<dbReference type="Gene3D" id="1.10.1330.10">
    <property type="entry name" value="Dockerin domain"/>
    <property type="match status" value="1"/>
</dbReference>
<feature type="non-terminal residue" evidence="2">
    <location>
        <position position="1"/>
    </location>
</feature>
<dbReference type="GO" id="GO:0004553">
    <property type="term" value="F:hydrolase activity, hydrolyzing O-glycosyl compounds"/>
    <property type="evidence" value="ECO:0007669"/>
    <property type="project" value="InterPro"/>
</dbReference>
<accession>A0A3B1DU24</accession>
<dbReference type="InterPro" id="IPR018247">
    <property type="entry name" value="EF_Hand_1_Ca_BS"/>
</dbReference>
<protein>
    <recommendedName>
        <fullName evidence="3">MAM domain-containing protein</fullName>
    </recommendedName>
</protein>
<evidence type="ECO:0008006" key="3">
    <source>
        <dbReference type="Google" id="ProtNLM"/>
    </source>
</evidence>
<dbReference type="SUPFAM" id="SSF63446">
    <property type="entry name" value="Type I dockerin domain"/>
    <property type="match status" value="1"/>
</dbReference>
<dbReference type="PROSITE" id="PS00018">
    <property type="entry name" value="EF_HAND_1"/>
    <property type="match status" value="2"/>
</dbReference>